<name>A0A6C0KWV5_9ZZZZ</name>
<reference evidence="1" key="1">
    <citation type="journal article" date="2020" name="Nature">
        <title>Giant virus diversity and host interactions through global metagenomics.</title>
        <authorList>
            <person name="Schulz F."/>
            <person name="Roux S."/>
            <person name="Paez-Espino D."/>
            <person name="Jungbluth S."/>
            <person name="Walsh D.A."/>
            <person name="Denef V.J."/>
            <person name="McMahon K.D."/>
            <person name="Konstantinidis K.T."/>
            <person name="Eloe-Fadrosh E.A."/>
            <person name="Kyrpides N.C."/>
            <person name="Woyke T."/>
        </authorList>
    </citation>
    <scope>NUCLEOTIDE SEQUENCE</scope>
    <source>
        <strain evidence="1">GVMAG-S-3300013286-35</strain>
    </source>
</reference>
<proteinExistence type="predicted"/>
<sequence>MSSVMRGFAQPVTKTLSGSGNDIAYIHTQTQLENIMASHGTYTKVGTLYTFDTVDGLLGFINDYGSDSNAGTDCGHNATFVDMGKDLTVGLKGGENLLTFRLVRLTNGTVRDGGNAVVVGYTIVRNLMSYGNDNGSRYRVHVSRQ</sequence>
<protein>
    <submittedName>
        <fullName evidence="1">Uncharacterized protein</fullName>
    </submittedName>
</protein>
<accession>A0A6C0KWV5</accession>
<evidence type="ECO:0000313" key="1">
    <source>
        <dbReference type="EMBL" id="QHU21741.1"/>
    </source>
</evidence>
<dbReference type="EMBL" id="MN740992">
    <property type="protein sequence ID" value="QHU21741.1"/>
    <property type="molecule type" value="Genomic_DNA"/>
</dbReference>
<organism evidence="1">
    <name type="scientific">viral metagenome</name>
    <dbReference type="NCBI Taxonomy" id="1070528"/>
    <lineage>
        <taxon>unclassified sequences</taxon>
        <taxon>metagenomes</taxon>
        <taxon>organismal metagenomes</taxon>
    </lineage>
</organism>
<dbReference type="AlphaFoldDB" id="A0A6C0KWV5"/>